<organism evidence="4 5">
    <name type="scientific">Nitratireductor aquimarinus</name>
    <dbReference type="NCBI Taxonomy" id="889300"/>
    <lineage>
        <taxon>Bacteria</taxon>
        <taxon>Pseudomonadati</taxon>
        <taxon>Pseudomonadota</taxon>
        <taxon>Alphaproteobacteria</taxon>
        <taxon>Hyphomicrobiales</taxon>
        <taxon>Phyllobacteriaceae</taxon>
        <taxon>Nitratireductor</taxon>
    </lineage>
</organism>
<accession>A0ABU4APT5</accession>
<dbReference type="InterPro" id="IPR042152">
    <property type="entry name" value="Y4yA-like"/>
</dbReference>
<gene>
    <name evidence="4" type="ORF">R2G56_18330</name>
</gene>
<evidence type="ECO:0000313" key="4">
    <source>
        <dbReference type="EMBL" id="MDV6228256.1"/>
    </source>
</evidence>
<evidence type="ECO:0000259" key="3">
    <source>
        <dbReference type="Pfam" id="PF02784"/>
    </source>
</evidence>
<feature type="domain" description="Orn/DAP/Arg decarboxylase 2 N-terminal" evidence="3">
    <location>
        <begin position="32"/>
        <end position="229"/>
    </location>
</feature>
<name>A0ABU4APT5_9HYPH</name>
<dbReference type="Proteomes" id="UP001185659">
    <property type="component" value="Unassembled WGS sequence"/>
</dbReference>
<dbReference type="InterPro" id="IPR000183">
    <property type="entry name" value="Orn/DAP/Arg_de-COase"/>
</dbReference>
<dbReference type="Pfam" id="PF02784">
    <property type="entry name" value="Orn_Arg_deC_N"/>
    <property type="match status" value="1"/>
</dbReference>
<dbReference type="Gene3D" id="3.20.20.10">
    <property type="entry name" value="Alanine racemase"/>
    <property type="match status" value="1"/>
</dbReference>
<dbReference type="Gene3D" id="2.40.37.10">
    <property type="entry name" value="Lyase, Ornithine Decarboxylase, Chain A, domain 1"/>
    <property type="match status" value="1"/>
</dbReference>
<dbReference type="SUPFAM" id="SSF50621">
    <property type="entry name" value="Alanine racemase C-terminal domain-like"/>
    <property type="match status" value="1"/>
</dbReference>
<evidence type="ECO:0000256" key="1">
    <source>
        <dbReference type="ARBA" id="ARBA00001933"/>
    </source>
</evidence>
<dbReference type="EMBL" id="JAWLIP010000009">
    <property type="protein sequence ID" value="MDV6228256.1"/>
    <property type="molecule type" value="Genomic_DNA"/>
</dbReference>
<protein>
    <submittedName>
        <fullName evidence="4">Y4yA family PLP-dependent enzyme</fullName>
    </submittedName>
</protein>
<dbReference type="InterPro" id="IPR029066">
    <property type="entry name" value="PLP-binding_barrel"/>
</dbReference>
<reference evidence="4 5" key="1">
    <citation type="submission" date="2023-10" db="EMBL/GenBank/DDBJ databases">
        <authorList>
            <person name="Venkata Ramana C."/>
            <person name="Sasikala C."/>
            <person name="Dhurka M."/>
        </authorList>
    </citation>
    <scope>NUCLEOTIDE SEQUENCE [LARGE SCALE GENOMIC DNA]</scope>
    <source>
        <strain evidence="4 5">KCTC 32151</strain>
    </source>
</reference>
<keyword evidence="2" id="KW-0663">Pyridoxal phosphate</keyword>
<dbReference type="CDD" id="cd06842">
    <property type="entry name" value="PLPDE_III_Y4yA_like"/>
    <property type="match status" value="1"/>
</dbReference>
<dbReference type="PRINTS" id="PR01179">
    <property type="entry name" value="ODADCRBXLASE"/>
</dbReference>
<comment type="caution">
    <text evidence="4">The sequence shown here is derived from an EMBL/GenBank/DDBJ whole genome shotgun (WGS) entry which is preliminary data.</text>
</comment>
<sequence length="461" mass="50526">MARFLAEESTLPKGWIDRHGSPLNLIWPEQLAKNLAAMKAVLAERRVAHAVYYGAKVNKSPGLMATALKAGAGIDVSSLYELQDALHLGTDGGKLVATGPAKSRAFHEALIDCQALISVDSPEELDDLIARLPDREYVQPVLLRLQPAGHEKSRFGMPAPRLRACLARIAAEKRLRFDGLHFHISGYAWVKRAEALREAAPLIAEARATGLAPHMIDIGGGLPAQYVDPQAYRTHLQAQRPDDYRTGRVPSAFYPYGGALSAADWLRHLLEAPMGDGLSVADYMKREALTLGLEPGRALADQTALTLFRILRVKALTAEDHVIFVEGSSFSACETWFSSEFLVDPILLPTGRSARLLRPVRAYIAGHSCLDEDVLCNRWLTFPVAPRAGDILVCANTGGYQMDLLENEFHRHPMPGRLCVVQDSNGQPALVPDTLTRGAHALQHHWPVDRLHAGHDDPCAE</sequence>
<evidence type="ECO:0000313" key="5">
    <source>
        <dbReference type="Proteomes" id="UP001185659"/>
    </source>
</evidence>
<proteinExistence type="predicted"/>
<evidence type="ECO:0000256" key="2">
    <source>
        <dbReference type="ARBA" id="ARBA00022898"/>
    </source>
</evidence>
<dbReference type="PANTHER" id="PTHR43727:SF2">
    <property type="entry name" value="GROUP IV DECARBOXYLASE"/>
    <property type="match status" value="1"/>
</dbReference>
<comment type="cofactor">
    <cofactor evidence="1">
        <name>pyridoxal 5'-phosphate</name>
        <dbReference type="ChEBI" id="CHEBI:597326"/>
    </cofactor>
</comment>
<dbReference type="SUPFAM" id="SSF51419">
    <property type="entry name" value="PLP-binding barrel"/>
    <property type="match status" value="1"/>
</dbReference>
<dbReference type="PANTHER" id="PTHR43727">
    <property type="entry name" value="DIAMINOPIMELATE DECARBOXYLASE"/>
    <property type="match status" value="1"/>
</dbReference>
<dbReference type="InterPro" id="IPR009006">
    <property type="entry name" value="Ala_racemase/Decarboxylase_C"/>
</dbReference>
<keyword evidence="5" id="KW-1185">Reference proteome</keyword>
<dbReference type="InterPro" id="IPR022644">
    <property type="entry name" value="De-COase2_N"/>
</dbReference>